<feature type="domain" description="IstB-like ATP-binding" evidence="3">
    <location>
        <begin position="9"/>
        <end position="241"/>
    </location>
</feature>
<reference evidence="4" key="1">
    <citation type="submission" date="2019-08" db="EMBL/GenBank/DDBJ databases">
        <authorList>
            <person name="Kucharzyk K."/>
            <person name="Murdoch R.W."/>
            <person name="Higgins S."/>
            <person name="Loffler F."/>
        </authorList>
    </citation>
    <scope>NUCLEOTIDE SEQUENCE</scope>
</reference>
<sequence length="241" mass="27779">MNEVTLEKMGRLRLFGMQTSFRAILESKTSEQFTIDQMLATLVEAEWEEQENRKTDRLIKNAGFRYPASLEEIDYSHPRNLDRNQMLRLVDCNYLDRAENVLVTGATGLGKSYLISALGYQACLMGYKVLYHNTQKLFNALRINKVDGSYVKEIKRIEKQDLLILDDFGLQPLDNINSLALMEIIEDRFGKKSIIIGSQLPLEKWYDIITEKTVADAILDRLLSASHKITLKGDSLRRKKR</sequence>
<dbReference type="InterPro" id="IPR027417">
    <property type="entry name" value="P-loop_NTPase"/>
</dbReference>
<evidence type="ECO:0000256" key="1">
    <source>
        <dbReference type="ARBA" id="ARBA00022741"/>
    </source>
</evidence>
<keyword evidence="1" id="KW-0547">Nucleotide-binding</keyword>
<dbReference type="InterPro" id="IPR047661">
    <property type="entry name" value="IstB"/>
</dbReference>
<dbReference type="SUPFAM" id="SSF52540">
    <property type="entry name" value="P-loop containing nucleoside triphosphate hydrolases"/>
    <property type="match status" value="1"/>
</dbReference>
<dbReference type="AlphaFoldDB" id="A0A645ANP7"/>
<accession>A0A645ANP7</accession>
<dbReference type="PIRSF" id="PIRSF003073">
    <property type="entry name" value="DNAC_TnpB_IstB"/>
    <property type="match status" value="1"/>
</dbReference>
<dbReference type="GO" id="GO:0005524">
    <property type="term" value="F:ATP binding"/>
    <property type="evidence" value="ECO:0007669"/>
    <property type="project" value="UniProtKB-KW"/>
</dbReference>
<name>A0A645ANP7_9ZZZZ</name>
<dbReference type="Pfam" id="PF01695">
    <property type="entry name" value="IstB_IS21"/>
    <property type="match status" value="1"/>
</dbReference>
<dbReference type="EMBL" id="VSSQ01013315">
    <property type="protein sequence ID" value="MPM51224.1"/>
    <property type="molecule type" value="Genomic_DNA"/>
</dbReference>
<comment type="caution">
    <text evidence="4">The sequence shown here is derived from an EMBL/GenBank/DDBJ whole genome shotgun (WGS) entry which is preliminary data.</text>
</comment>
<dbReference type="PANTHER" id="PTHR30050:SF4">
    <property type="entry name" value="ATP-BINDING PROTEIN RV3427C IN INSERTION SEQUENCE-RELATED"/>
    <property type="match status" value="1"/>
</dbReference>
<dbReference type="Gene3D" id="3.40.50.300">
    <property type="entry name" value="P-loop containing nucleotide triphosphate hydrolases"/>
    <property type="match status" value="1"/>
</dbReference>
<evidence type="ECO:0000259" key="3">
    <source>
        <dbReference type="Pfam" id="PF01695"/>
    </source>
</evidence>
<evidence type="ECO:0000313" key="4">
    <source>
        <dbReference type="EMBL" id="MPM51224.1"/>
    </source>
</evidence>
<dbReference type="CDD" id="cd00009">
    <property type="entry name" value="AAA"/>
    <property type="match status" value="1"/>
</dbReference>
<keyword evidence="2" id="KW-0067">ATP-binding</keyword>
<evidence type="ECO:0000256" key="2">
    <source>
        <dbReference type="ARBA" id="ARBA00022840"/>
    </source>
</evidence>
<dbReference type="InterPro" id="IPR002611">
    <property type="entry name" value="IstB_ATP-bd"/>
</dbReference>
<dbReference type="PANTHER" id="PTHR30050">
    <property type="entry name" value="CHROMOSOMAL REPLICATION INITIATOR PROTEIN DNAA"/>
    <property type="match status" value="1"/>
</dbReference>
<protein>
    <submittedName>
        <fullName evidence="4">IS21 family transposase ISAs29</fullName>
    </submittedName>
</protein>
<dbReference type="InterPro" id="IPR028350">
    <property type="entry name" value="DNAC/IstB-like"/>
</dbReference>
<dbReference type="NCBIfam" id="NF038214">
    <property type="entry name" value="IS21_help_AAA"/>
    <property type="match status" value="1"/>
</dbReference>
<proteinExistence type="predicted"/>
<dbReference type="GO" id="GO:0006260">
    <property type="term" value="P:DNA replication"/>
    <property type="evidence" value="ECO:0007669"/>
    <property type="project" value="TreeGrafter"/>
</dbReference>
<organism evidence="4">
    <name type="scientific">bioreactor metagenome</name>
    <dbReference type="NCBI Taxonomy" id="1076179"/>
    <lineage>
        <taxon>unclassified sequences</taxon>
        <taxon>metagenomes</taxon>
        <taxon>ecological metagenomes</taxon>
    </lineage>
</organism>
<gene>
    <name evidence="4" type="ORF">SDC9_97972</name>
</gene>